<evidence type="ECO:0000313" key="1">
    <source>
        <dbReference type="EMBL" id="CAG8539332.1"/>
    </source>
</evidence>
<feature type="non-terminal residue" evidence="1">
    <location>
        <position position="1"/>
    </location>
</feature>
<reference evidence="1" key="1">
    <citation type="submission" date="2021-06" db="EMBL/GenBank/DDBJ databases">
        <authorList>
            <person name="Kallberg Y."/>
            <person name="Tangrot J."/>
            <person name="Rosling A."/>
        </authorList>
    </citation>
    <scope>NUCLEOTIDE SEQUENCE</scope>
    <source>
        <strain evidence="1">MA461A</strain>
    </source>
</reference>
<dbReference type="EMBL" id="CAJVQC010004342">
    <property type="protein sequence ID" value="CAG8539332.1"/>
    <property type="molecule type" value="Genomic_DNA"/>
</dbReference>
<comment type="caution">
    <text evidence="1">The sequence shown here is derived from an EMBL/GenBank/DDBJ whole genome shotgun (WGS) entry which is preliminary data.</text>
</comment>
<evidence type="ECO:0000313" key="2">
    <source>
        <dbReference type="Proteomes" id="UP000789920"/>
    </source>
</evidence>
<name>A0ACA9LMB6_9GLOM</name>
<gene>
    <name evidence="1" type="ORF">RPERSI_LOCUS3483</name>
</gene>
<organism evidence="1 2">
    <name type="scientific">Racocetra persica</name>
    <dbReference type="NCBI Taxonomy" id="160502"/>
    <lineage>
        <taxon>Eukaryota</taxon>
        <taxon>Fungi</taxon>
        <taxon>Fungi incertae sedis</taxon>
        <taxon>Mucoromycota</taxon>
        <taxon>Glomeromycotina</taxon>
        <taxon>Glomeromycetes</taxon>
        <taxon>Diversisporales</taxon>
        <taxon>Gigasporaceae</taxon>
        <taxon>Racocetra</taxon>
    </lineage>
</organism>
<proteinExistence type="predicted"/>
<accession>A0ACA9LMB6</accession>
<keyword evidence="2" id="KW-1185">Reference proteome</keyword>
<protein>
    <submittedName>
        <fullName evidence="1">31443_t:CDS:1</fullName>
    </submittedName>
</protein>
<dbReference type="Proteomes" id="UP000789920">
    <property type="component" value="Unassembled WGS sequence"/>
</dbReference>
<sequence>LGSAVHDSGLLHVIAKTIQSMTSNLDVWEVFVVFALLILIVATFISHTVGALIILPIVAEIGDDLGGSHRNLLVMGSALMCSVAMGLPISGFPNMNAIMMEDEMGLRYLSIMDFVKSGIPGSVLGMVTIVTVGFGLMLLVGF</sequence>